<name>A0A4Y2MET5_ARAVE</name>
<organism evidence="2 3">
    <name type="scientific">Araneus ventricosus</name>
    <name type="common">Orbweaver spider</name>
    <name type="synonym">Epeira ventricosa</name>
    <dbReference type="NCBI Taxonomy" id="182803"/>
    <lineage>
        <taxon>Eukaryota</taxon>
        <taxon>Metazoa</taxon>
        <taxon>Ecdysozoa</taxon>
        <taxon>Arthropoda</taxon>
        <taxon>Chelicerata</taxon>
        <taxon>Arachnida</taxon>
        <taxon>Araneae</taxon>
        <taxon>Araneomorphae</taxon>
        <taxon>Entelegynae</taxon>
        <taxon>Araneoidea</taxon>
        <taxon>Araneidae</taxon>
        <taxon>Araneus</taxon>
    </lineage>
</organism>
<keyword evidence="3" id="KW-1185">Reference proteome</keyword>
<protein>
    <recommendedName>
        <fullName evidence="4">Reticulon-4-interacting protein 1, mitochondrial</fullName>
    </recommendedName>
</protein>
<evidence type="ECO:0000256" key="1">
    <source>
        <dbReference type="SAM" id="SignalP"/>
    </source>
</evidence>
<evidence type="ECO:0000313" key="3">
    <source>
        <dbReference type="Proteomes" id="UP000499080"/>
    </source>
</evidence>
<reference evidence="2 3" key="1">
    <citation type="journal article" date="2019" name="Sci. Rep.">
        <title>Orb-weaving spider Araneus ventricosus genome elucidates the spidroin gene catalogue.</title>
        <authorList>
            <person name="Kono N."/>
            <person name="Nakamura H."/>
            <person name="Ohtoshi R."/>
            <person name="Moran D.A.P."/>
            <person name="Shinohara A."/>
            <person name="Yoshida Y."/>
            <person name="Fujiwara M."/>
            <person name="Mori M."/>
            <person name="Tomita M."/>
            <person name="Arakawa K."/>
        </authorList>
    </citation>
    <scope>NUCLEOTIDE SEQUENCE [LARGE SCALE GENOMIC DNA]</scope>
</reference>
<accession>A0A4Y2MET5</accession>
<dbReference type="Gene3D" id="3.90.180.10">
    <property type="entry name" value="Medium-chain alcohol dehydrogenases, catalytic domain"/>
    <property type="match status" value="1"/>
</dbReference>
<gene>
    <name evidence="2" type="ORF">AVEN_58204_1</name>
</gene>
<proteinExistence type="predicted"/>
<dbReference type="SUPFAM" id="SSF50129">
    <property type="entry name" value="GroES-like"/>
    <property type="match status" value="1"/>
</dbReference>
<dbReference type="AlphaFoldDB" id="A0A4Y2MET5"/>
<dbReference type="Proteomes" id="UP000499080">
    <property type="component" value="Unassembled WGS sequence"/>
</dbReference>
<comment type="caution">
    <text evidence="2">The sequence shown here is derived from an EMBL/GenBank/DDBJ whole genome shotgun (WGS) entry which is preliminary data.</text>
</comment>
<sequence length="237" mass="26578">MLGWASLPGCLRRAAGIFLALWTFLSRLDKCGVFQSERAVSKSIPVHYLLHNTGMYPSHLWRKGVLSTCRFLHSSQKCGMKTMQAWQAFEYGSPEKLQLNTMAQIPIIKNSVDVLVKVHAASVNPLDVCMLVMSLSPILRHGHVPCEAQFKVNLLHSNVVYVVIWLGANYRGRKVLLSNSSDLNQIRSMRLFAFITSNMKSGRLSRSSYTKATQSSRCCGVVSIMLHFVQILNFLSS</sequence>
<feature type="signal peptide" evidence="1">
    <location>
        <begin position="1"/>
        <end position="16"/>
    </location>
</feature>
<keyword evidence="1" id="KW-0732">Signal</keyword>
<dbReference type="OrthoDB" id="48317at2759"/>
<dbReference type="EMBL" id="BGPR01007191">
    <property type="protein sequence ID" value="GBN25004.1"/>
    <property type="molecule type" value="Genomic_DNA"/>
</dbReference>
<feature type="chain" id="PRO_5021245768" description="Reticulon-4-interacting protein 1, mitochondrial" evidence="1">
    <location>
        <begin position="17"/>
        <end position="237"/>
    </location>
</feature>
<dbReference type="InterPro" id="IPR011032">
    <property type="entry name" value="GroES-like_sf"/>
</dbReference>
<evidence type="ECO:0000313" key="2">
    <source>
        <dbReference type="EMBL" id="GBN25004.1"/>
    </source>
</evidence>
<evidence type="ECO:0008006" key="4">
    <source>
        <dbReference type="Google" id="ProtNLM"/>
    </source>
</evidence>